<evidence type="ECO:0000256" key="7">
    <source>
        <dbReference type="SAM" id="Phobius"/>
    </source>
</evidence>
<dbReference type="SUPFAM" id="SSF103473">
    <property type="entry name" value="MFS general substrate transporter"/>
    <property type="match status" value="1"/>
</dbReference>
<keyword evidence="10" id="KW-1185">Reference proteome</keyword>
<keyword evidence="5 7" id="KW-1133">Transmembrane helix</keyword>
<proteinExistence type="predicted"/>
<dbReference type="InterPro" id="IPR036259">
    <property type="entry name" value="MFS_trans_sf"/>
</dbReference>
<evidence type="ECO:0000256" key="3">
    <source>
        <dbReference type="ARBA" id="ARBA00022475"/>
    </source>
</evidence>
<dbReference type="Gene3D" id="1.20.1250.20">
    <property type="entry name" value="MFS general substrate transporter like domains"/>
    <property type="match status" value="2"/>
</dbReference>
<feature type="transmembrane region" description="Helical" evidence="7">
    <location>
        <begin position="366"/>
        <end position="387"/>
    </location>
</feature>
<keyword evidence="6 7" id="KW-0472">Membrane</keyword>
<name>A0A512H4W3_9PROT</name>
<feature type="transmembrane region" description="Helical" evidence="7">
    <location>
        <begin position="12"/>
        <end position="36"/>
    </location>
</feature>
<feature type="domain" description="Major facilitator superfamily (MFS) profile" evidence="8">
    <location>
        <begin position="1"/>
        <end position="392"/>
    </location>
</feature>
<dbReference type="InterPro" id="IPR011701">
    <property type="entry name" value="MFS"/>
</dbReference>
<evidence type="ECO:0000256" key="6">
    <source>
        <dbReference type="ARBA" id="ARBA00023136"/>
    </source>
</evidence>
<accession>A0A512H4W3</accession>
<dbReference type="GO" id="GO:0005886">
    <property type="term" value="C:plasma membrane"/>
    <property type="evidence" value="ECO:0007669"/>
    <property type="project" value="UniProtKB-SubCell"/>
</dbReference>
<gene>
    <name evidence="9" type="ORF">ROR02_06120</name>
</gene>
<dbReference type="Proteomes" id="UP000321567">
    <property type="component" value="Unassembled WGS sequence"/>
</dbReference>
<keyword evidence="2" id="KW-0813">Transport</keyword>
<feature type="transmembrane region" description="Helical" evidence="7">
    <location>
        <begin position="101"/>
        <end position="124"/>
    </location>
</feature>
<comment type="subcellular location">
    <subcellularLocation>
        <location evidence="1">Cell membrane</location>
        <topology evidence="1">Multi-pass membrane protein</topology>
    </subcellularLocation>
</comment>
<feature type="transmembrane region" description="Helical" evidence="7">
    <location>
        <begin position="136"/>
        <end position="156"/>
    </location>
</feature>
<evidence type="ECO:0000259" key="8">
    <source>
        <dbReference type="PROSITE" id="PS50850"/>
    </source>
</evidence>
<dbReference type="GO" id="GO:0022857">
    <property type="term" value="F:transmembrane transporter activity"/>
    <property type="evidence" value="ECO:0007669"/>
    <property type="project" value="InterPro"/>
</dbReference>
<evidence type="ECO:0000256" key="4">
    <source>
        <dbReference type="ARBA" id="ARBA00022692"/>
    </source>
</evidence>
<evidence type="ECO:0000313" key="9">
    <source>
        <dbReference type="EMBL" id="GEO80481.1"/>
    </source>
</evidence>
<feature type="transmembrane region" description="Helical" evidence="7">
    <location>
        <begin position="76"/>
        <end position="95"/>
    </location>
</feature>
<evidence type="ECO:0000256" key="1">
    <source>
        <dbReference type="ARBA" id="ARBA00004651"/>
    </source>
</evidence>
<dbReference type="PANTHER" id="PTHR23517">
    <property type="entry name" value="RESISTANCE PROTEIN MDTM, PUTATIVE-RELATED-RELATED"/>
    <property type="match status" value="1"/>
</dbReference>
<evidence type="ECO:0000256" key="2">
    <source>
        <dbReference type="ARBA" id="ARBA00022448"/>
    </source>
</evidence>
<dbReference type="EMBL" id="BJZO01000010">
    <property type="protein sequence ID" value="GEO80481.1"/>
    <property type="molecule type" value="Genomic_DNA"/>
</dbReference>
<dbReference type="InterPro" id="IPR050171">
    <property type="entry name" value="MFS_Transporters"/>
</dbReference>
<reference evidence="9 10" key="1">
    <citation type="submission" date="2019-07" db="EMBL/GenBank/DDBJ databases">
        <title>Whole genome shotgun sequence of Rhodospirillum oryzae NBRC 107573.</title>
        <authorList>
            <person name="Hosoyama A."/>
            <person name="Uohara A."/>
            <person name="Ohji S."/>
            <person name="Ichikawa N."/>
        </authorList>
    </citation>
    <scope>NUCLEOTIDE SEQUENCE [LARGE SCALE GENOMIC DNA]</scope>
    <source>
        <strain evidence="9 10">NBRC 107573</strain>
    </source>
</reference>
<dbReference type="AlphaFoldDB" id="A0A512H4W3"/>
<comment type="caution">
    <text evidence="9">The sequence shown here is derived from an EMBL/GenBank/DDBJ whole genome shotgun (WGS) entry which is preliminary data.</text>
</comment>
<dbReference type="InterPro" id="IPR020846">
    <property type="entry name" value="MFS_dom"/>
</dbReference>
<evidence type="ECO:0000313" key="10">
    <source>
        <dbReference type="Proteomes" id="UP000321567"/>
    </source>
</evidence>
<dbReference type="OrthoDB" id="8524807at2"/>
<dbReference type="PANTHER" id="PTHR23517:SF2">
    <property type="entry name" value="MULTIDRUG RESISTANCE PROTEIN MDTH"/>
    <property type="match status" value="1"/>
</dbReference>
<dbReference type="Pfam" id="PF07690">
    <property type="entry name" value="MFS_1"/>
    <property type="match status" value="1"/>
</dbReference>
<feature type="transmembrane region" description="Helical" evidence="7">
    <location>
        <begin position="338"/>
        <end position="360"/>
    </location>
</feature>
<evidence type="ECO:0000256" key="5">
    <source>
        <dbReference type="ARBA" id="ARBA00022989"/>
    </source>
</evidence>
<feature type="transmembrane region" description="Helical" evidence="7">
    <location>
        <begin position="209"/>
        <end position="227"/>
    </location>
</feature>
<dbReference type="RefSeq" id="WP_147162538.1">
    <property type="nucleotide sequence ID" value="NZ_BJZO01000010.1"/>
</dbReference>
<feature type="transmembrane region" description="Helical" evidence="7">
    <location>
        <begin position="48"/>
        <end position="69"/>
    </location>
</feature>
<keyword evidence="3" id="KW-1003">Cell membrane</keyword>
<keyword evidence="4 7" id="KW-0812">Transmembrane</keyword>
<feature type="transmembrane region" description="Helical" evidence="7">
    <location>
        <begin position="247"/>
        <end position="267"/>
    </location>
</feature>
<feature type="transmembrane region" description="Helical" evidence="7">
    <location>
        <begin position="162"/>
        <end position="188"/>
    </location>
</feature>
<dbReference type="PROSITE" id="PS50850">
    <property type="entry name" value="MFS"/>
    <property type="match status" value="1"/>
</dbReference>
<sequence>MSTHGTQGRLALGFSCIGHAFSHVFEPVFFVVALSLPTVFGISYETALTLIVGGKLLFGIAAPFTGWLGDRWSATGMMTLFFLGTGGGAIWAGLSGSPVEMALALGVLGLFGSIYHPVGIAWLVHSAVNRGRALGINGAFGGFGPAVAALGAGALIDSFGWRAAFLVPGALCVLTGLVFLLSLARGWVSEKAPEANPEPPPDRRDAVRVYVVLAGVMLCGGLIYQSTQAAMPKLFEERMGSLLGEGALGIGSAVMLVYGLAGILQIGAGHLADRYALKAVYIAMYLIQAPALVAVAMLGGLPLGMAMMIAVCGNIGALPAENSLLARYTPARWRSTAYGLKFVLSFGVSGLGVPLVSVIRGTTGDFTLLFLILGGLALIVSVLLLSLPSDRKNTSTPTPVPAE</sequence>
<organism evidence="9 10">
    <name type="scientific">Pararhodospirillum oryzae</name>
    <dbReference type="NCBI Taxonomy" id="478448"/>
    <lineage>
        <taxon>Bacteria</taxon>
        <taxon>Pseudomonadati</taxon>
        <taxon>Pseudomonadota</taxon>
        <taxon>Alphaproteobacteria</taxon>
        <taxon>Rhodospirillales</taxon>
        <taxon>Rhodospirillaceae</taxon>
        <taxon>Pararhodospirillum</taxon>
    </lineage>
</organism>
<protein>
    <submittedName>
        <fullName evidence="9">MFS transporter</fullName>
    </submittedName>
</protein>